<feature type="region of interest" description="Disordered" evidence="1">
    <location>
        <begin position="1"/>
        <end position="90"/>
    </location>
</feature>
<protein>
    <submittedName>
        <fullName evidence="2">Uncharacterized protein</fullName>
    </submittedName>
</protein>
<organism evidence="2 3">
    <name type="scientific">Streptomyces katsurahamanus</name>
    <dbReference type="NCBI Taxonomy" id="2577098"/>
    <lineage>
        <taxon>Bacteria</taxon>
        <taxon>Bacillati</taxon>
        <taxon>Actinomycetota</taxon>
        <taxon>Actinomycetes</taxon>
        <taxon>Kitasatosporales</taxon>
        <taxon>Streptomycetaceae</taxon>
        <taxon>Streptomyces</taxon>
    </lineage>
</organism>
<evidence type="ECO:0000313" key="2">
    <source>
        <dbReference type="EMBL" id="MQS37081.1"/>
    </source>
</evidence>
<dbReference type="Proteomes" id="UP000460558">
    <property type="component" value="Unassembled WGS sequence"/>
</dbReference>
<gene>
    <name evidence="2" type="ORF">FFZ77_16065</name>
</gene>
<evidence type="ECO:0000313" key="3">
    <source>
        <dbReference type="Proteomes" id="UP000460558"/>
    </source>
</evidence>
<comment type="caution">
    <text evidence="2">The sequence shown here is derived from an EMBL/GenBank/DDBJ whole genome shotgun (WGS) entry which is preliminary data.</text>
</comment>
<sequence>MRSQGGGRSHCGALATDDNAASVRARARQADGTLKTRPSGPPGGAGGGFSPPPAPPGGGGITAAGAELPGCPARTPPRTGRSGGRPPRRP</sequence>
<name>A0ABW9NUV0_9ACTN</name>
<accession>A0ABW9NUV0</accession>
<evidence type="ECO:0000256" key="1">
    <source>
        <dbReference type="SAM" id="MobiDB-lite"/>
    </source>
</evidence>
<dbReference type="EMBL" id="VDEQ01000161">
    <property type="protein sequence ID" value="MQS37081.1"/>
    <property type="molecule type" value="Genomic_DNA"/>
</dbReference>
<keyword evidence="3" id="KW-1185">Reference proteome</keyword>
<proteinExistence type="predicted"/>
<reference evidence="2 3" key="1">
    <citation type="submission" date="2019-06" db="EMBL/GenBank/DDBJ databases">
        <title>Comparative genomics and metabolomics analyses of clavulanic acid producing Streptomyces species provides insight into specialized metabolism and evolution of beta-lactam biosynthetic gene clusters.</title>
        <authorList>
            <person name="Moore M.A."/>
            <person name="Cruz-Morales P."/>
            <person name="Barona Gomez F."/>
            <person name="Kapil T."/>
        </authorList>
    </citation>
    <scope>NUCLEOTIDE SEQUENCE [LARGE SCALE GENOMIC DNA]</scope>
    <source>
        <strain evidence="2 3">T-272</strain>
    </source>
</reference>